<dbReference type="AlphaFoldDB" id="A0A517N0C5"/>
<dbReference type="PROSITE" id="PS50088">
    <property type="entry name" value="ANK_REPEAT"/>
    <property type="match status" value="3"/>
</dbReference>
<accession>A0A517N0C5</accession>
<evidence type="ECO:0000256" key="2">
    <source>
        <dbReference type="ARBA" id="ARBA00023043"/>
    </source>
</evidence>
<evidence type="ECO:0000313" key="5">
    <source>
        <dbReference type="Proteomes" id="UP000319852"/>
    </source>
</evidence>
<dbReference type="Gene3D" id="1.25.40.20">
    <property type="entry name" value="Ankyrin repeat-containing domain"/>
    <property type="match status" value="1"/>
</dbReference>
<keyword evidence="2 3" id="KW-0040">ANK repeat</keyword>
<dbReference type="SUPFAM" id="SSF48403">
    <property type="entry name" value="Ankyrin repeat"/>
    <property type="match status" value="1"/>
</dbReference>
<dbReference type="SMART" id="SM00248">
    <property type="entry name" value="ANK"/>
    <property type="match status" value="5"/>
</dbReference>
<protein>
    <submittedName>
        <fullName evidence="4">Ankyrin repeats (3 copies)</fullName>
    </submittedName>
</protein>
<organism evidence="4 5">
    <name type="scientific">Adhaeretor mobilis</name>
    <dbReference type="NCBI Taxonomy" id="1930276"/>
    <lineage>
        <taxon>Bacteria</taxon>
        <taxon>Pseudomonadati</taxon>
        <taxon>Planctomycetota</taxon>
        <taxon>Planctomycetia</taxon>
        <taxon>Pirellulales</taxon>
        <taxon>Lacipirellulaceae</taxon>
        <taxon>Adhaeretor</taxon>
    </lineage>
</organism>
<feature type="repeat" description="ANK" evidence="3">
    <location>
        <begin position="182"/>
        <end position="214"/>
    </location>
</feature>
<dbReference type="OrthoDB" id="275927at2"/>
<dbReference type="RefSeq" id="WP_145062185.1">
    <property type="nucleotide sequence ID" value="NZ_CP036263.1"/>
</dbReference>
<evidence type="ECO:0000313" key="4">
    <source>
        <dbReference type="EMBL" id="QDT00589.1"/>
    </source>
</evidence>
<dbReference type="EMBL" id="CP036263">
    <property type="protein sequence ID" value="QDT00589.1"/>
    <property type="molecule type" value="Genomic_DNA"/>
</dbReference>
<reference evidence="4 5" key="1">
    <citation type="submission" date="2019-02" db="EMBL/GenBank/DDBJ databases">
        <title>Deep-cultivation of Planctomycetes and their phenomic and genomic characterization uncovers novel biology.</title>
        <authorList>
            <person name="Wiegand S."/>
            <person name="Jogler M."/>
            <person name="Boedeker C."/>
            <person name="Pinto D."/>
            <person name="Vollmers J."/>
            <person name="Rivas-Marin E."/>
            <person name="Kohn T."/>
            <person name="Peeters S.H."/>
            <person name="Heuer A."/>
            <person name="Rast P."/>
            <person name="Oberbeckmann S."/>
            <person name="Bunk B."/>
            <person name="Jeske O."/>
            <person name="Meyerdierks A."/>
            <person name="Storesund J.E."/>
            <person name="Kallscheuer N."/>
            <person name="Luecker S."/>
            <person name="Lage O.M."/>
            <person name="Pohl T."/>
            <person name="Merkel B.J."/>
            <person name="Hornburger P."/>
            <person name="Mueller R.-W."/>
            <person name="Bruemmer F."/>
            <person name="Labrenz M."/>
            <person name="Spormann A.M."/>
            <person name="Op den Camp H."/>
            <person name="Overmann J."/>
            <person name="Amann R."/>
            <person name="Jetten M.S.M."/>
            <person name="Mascher T."/>
            <person name="Medema M.H."/>
            <person name="Devos D.P."/>
            <person name="Kaster A.-K."/>
            <person name="Ovreas L."/>
            <person name="Rohde M."/>
            <person name="Galperin M.Y."/>
            <person name="Jogler C."/>
        </authorList>
    </citation>
    <scope>NUCLEOTIDE SEQUENCE [LARGE SCALE GENOMIC DNA]</scope>
    <source>
        <strain evidence="4 5">HG15A2</strain>
    </source>
</reference>
<gene>
    <name evidence="4" type="ORF">HG15A2_39280</name>
</gene>
<dbReference type="PROSITE" id="PS50297">
    <property type="entry name" value="ANK_REP_REGION"/>
    <property type="match status" value="3"/>
</dbReference>
<dbReference type="Pfam" id="PF12796">
    <property type="entry name" value="Ank_2"/>
    <property type="match status" value="2"/>
</dbReference>
<keyword evidence="5" id="KW-1185">Reference proteome</keyword>
<name>A0A517N0C5_9BACT</name>
<evidence type="ECO:0000256" key="1">
    <source>
        <dbReference type="ARBA" id="ARBA00022737"/>
    </source>
</evidence>
<dbReference type="PANTHER" id="PTHR24171">
    <property type="entry name" value="ANKYRIN REPEAT DOMAIN-CONTAINING PROTEIN 39-RELATED"/>
    <property type="match status" value="1"/>
</dbReference>
<dbReference type="InterPro" id="IPR036770">
    <property type="entry name" value="Ankyrin_rpt-contain_sf"/>
</dbReference>
<evidence type="ECO:0000256" key="3">
    <source>
        <dbReference type="PROSITE-ProRule" id="PRU00023"/>
    </source>
</evidence>
<keyword evidence="1" id="KW-0677">Repeat</keyword>
<dbReference type="KEGG" id="amob:HG15A2_39280"/>
<feature type="repeat" description="ANK" evidence="3">
    <location>
        <begin position="149"/>
        <end position="181"/>
    </location>
</feature>
<proteinExistence type="predicted"/>
<sequence length="263" mass="29021">MFQTVRYWLVTTLLLLFLLLGCGELPLSLTRNQTPAVDWFSDDGVLALVESAERGDTKAIDRLVAKGVDVNSCGKGNITPLIRALLSRNKEGFMSLLEHGADPNILTIRGESALNLAAELSEEYWLKALLEHGADPDLENTGIPFESFTGQTPIYYAISKEQVKNVKLLIKAGANVNHQDIYERTPMYTAAATADFETVLELLNAGADNNIKNMHGSTVNGLFIKGRTVRVMPEEEKKWYFKVVEFLESEGVDTGVSLDPANE</sequence>
<feature type="repeat" description="ANK" evidence="3">
    <location>
        <begin position="109"/>
        <end position="141"/>
    </location>
</feature>
<dbReference type="Proteomes" id="UP000319852">
    <property type="component" value="Chromosome"/>
</dbReference>
<dbReference type="InterPro" id="IPR002110">
    <property type="entry name" value="Ankyrin_rpt"/>
</dbReference>
<dbReference type="PROSITE" id="PS51257">
    <property type="entry name" value="PROKAR_LIPOPROTEIN"/>
    <property type="match status" value="1"/>
</dbReference>